<dbReference type="OrthoDB" id="413361at2759"/>
<dbReference type="Gene3D" id="1.10.340.70">
    <property type="match status" value="1"/>
</dbReference>
<dbReference type="EMBL" id="JARK01001546">
    <property type="protein sequence ID" value="EYB91080.1"/>
    <property type="molecule type" value="Genomic_DNA"/>
</dbReference>
<dbReference type="InterPro" id="IPR041588">
    <property type="entry name" value="Integrase_H2C2"/>
</dbReference>
<dbReference type="InterPro" id="IPR036397">
    <property type="entry name" value="RNaseH_sf"/>
</dbReference>
<dbReference type="PANTHER" id="PTHR37984:SF15">
    <property type="entry name" value="INTEGRASE CATALYTIC DOMAIN-CONTAINING PROTEIN"/>
    <property type="match status" value="1"/>
</dbReference>
<dbReference type="AlphaFoldDB" id="A0A016SKF2"/>
<dbReference type="Pfam" id="PF17921">
    <property type="entry name" value="Integrase_H2C2"/>
    <property type="match status" value="1"/>
</dbReference>
<dbReference type="InterPro" id="IPR001584">
    <property type="entry name" value="Integrase_cat-core"/>
</dbReference>
<feature type="domain" description="Integrase catalytic" evidence="2">
    <location>
        <begin position="68"/>
        <end position="232"/>
    </location>
</feature>
<name>A0A016SKF2_9BILA</name>
<dbReference type="InterPro" id="IPR012337">
    <property type="entry name" value="RNaseH-like_sf"/>
</dbReference>
<dbReference type="STRING" id="53326.A0A016SKF2"/>
<accession>A0A016SKF2</accession>
<dbReference type="GO" id="GO:0015074">
    <property type="term" value="P:DNA integration"/>
    <property type="evidence" value="ECO:0007669"/>
    <property type="project" value="InterPro"/>
</dbReference>
<dbReference type="PROSITE" id="PS50994">
    <property type="entry name" value="INTEGRASE"/>
    <property type="match status" value="1"/>
</dbReference>
<proteinExistence type="predicted"/>
<dbReference type="PANTHER" id="PTHR37984">
    <property type="entry name" value="PROTEIN CBG26694"/>
    <property type="match status" value="1"/>
</dbReference>
<comment type="caution">
    <text evidence="3">The sequence shown here is derived from an EMBL/GenBank/DDBJ whole genome shotgun (WGS) entry which is preliminary data.</text>
</comment>
<evidence type="ECO:0000313" key="4">
    <source>
        <dbReference type="Proteomes" id="UP000024635"/>
    </source>
</evidence>
<protein>
    <recommendedName>
        <fullName evidence="1">RNA-directed DNA polymerase</fullName>
        <ecNumber evidence="1">2.7.7.49</ecNumber>
    </recommendedName>
</protein>
<organism evidence="3 4">
    <name type="scientific">Ancylostoma ceylanicum</name>
    <dbReference type="NCBI Taxonomy" id="53326"/>
    <lineage>
        <taxon>Eukaryota</taxon>
        <taxon>Metazoa</taxon>
        <taxon>Ecdysozoa</taxon>
        <taxon>Nematoda</taxon>
        <taxon>Chromadorea</taxon>
        <taxon>Rhabditida</taxon>
        <taxon>Rhabditina</taxon>
        <taxon>Rhabditomorpha</taxon>
        <taxon>Strongyloidea</taxon>
        <taxon>Ancylostomatidae</taxon>
        <taxon>Ancylostomatinae</taxon>
        <taxon>Ancylostoma</taxon>
    </lineage>
</organism>
<dbReference type="EC" id="2.7.7.49" evidence="1"/>
<dbReference type="SUPFAM" id="SSF53098">
    <property type="entry name" value="Ribonuclease H-like"/>
    <property type="match status" value="1"/>
</dbReference>
<dbReference type="Proteomes" id="UP000024635">
    <property type="component" value="Unassembled WGS sequence"/>
</dbReference>
<dbReference type="GO" id="GO:0003676">
    <property type="term" value="F:nucleic acid binding"/>
    <property type="evidence" value="ECO:0007669"/>
    <property type="project" value="InterPro"/>
</dbReference>
<evidence type="ECO:0000313" key="3">
    <source>
        <dbReference type="EMBL" id="EYB91080.1"/>
    </source>
</evidence>
<sequence>MVRVVPTEKRRQVVEEAHAGSLAGRFSKKILQMLRKRVFWEGMEQDVAKWLRECRTCLLANPSKPMVPPLKPFVASRTYEIICADLLEMGLSASGMKYIVVVVDHFSKWMGAYAVPDKSAKTVAEVIFQRWICEGGRWPKQIHTDQGTEFVNTIIDEVASAVGIKHTTTKGYNSRENGASERAIETLQRILKKKVQFPDYWDVMLPHAVYAYNVTPHSATGESPFFLLHGFDPAIPSEVIPESMVTPYQIDLDDYRTELMRGMQLIREEVKEHASKYREIMKTVYDSRHKVSGGRSPKVGERVRMKLPTERRKGKHPKLTCEWEGPYRVLQSSENSALISKIGGDEEPIRVQHDLLLKCPEGISDAPVKGKTGRRRVRKSLVCTRVVSKSGDDIHSRAEKEFDVKDEMHFLHGQFRCMGQPFPMIPDHPGLTADVASKCHCSGLIRAVNLIPTLPAPASDHRVENVLEAARVLAIWNGSGTLTEKLRWIQDPYHRRITARSVALAYSFFKTRCLHISLFATTVPADAVMRHGQVFGWPYDLAEIFEIGWRISTKTNWKDVKESLQNEHQKIILIIPEILRRLKFCSNKLKSTDVFYYKEFAEVHLRRNELFRDDVGHVVFVLPPEEPKKAGMWLPFVSALTRSRQRRFRAPRHLGHTRFCTTGTRARPVVHLVPRGPPHSKSKIFS</sequence>
<dbReference type="Pfam" id="PF00665">
    <property type="entry name" value="rve"/>
    <property type="match status" value="1"/>
</dbReference>
<keyword evidence="4" id="KW-1185">Reference proteome</keyword>
<evidence type="ECO:0000259" key="2">
    <source>
        <dbReference type="PROSITE" id="PS50994"/>
    </source>
</evidence>
<evidence type="ECO:0000256" key="1">
    <source>
        <dbReference type="ARBA" id="ARBA00012493"/>
    </source>
</evidence>
<dbReference type="GO" id="GO:0003964">
    <property type="term" value="F:RNA-directed DNA polymerase activity"/>
    <property type="evidence" value="ECO:0007669"/>
    <property type="project" value="UniProtKB-EC"/>
</dbReference>
<gene>
    <name evidence="3" type="primary">Acey_s0210.g2117</name>
    <name evidence="3" type="ORF">Y032_0210g2117</name>
</gene>
<reference evidence="4" key="1">
    <citation type="journal article" date="2015" name="Nat. Genet.">
        <title>The genome and transcriptome of the zoonotic hookworm Ancylostoma ceylanicum identify infection-specific gene families.</title>
        <authorList>
            <person name="Schwarz E.M."/>
            <person name="Hu Y."/>
            <person name="Antoshechkin I."/>
            <person name="Miller M.M."/>
            <person name="Sternberg P.W."/>
            <person name="Aroian R.V."/>
        </authorList>
    </citation>
    <scope>NUCLEOTIDE SEQUENCE</scope>
    <source>
        <strain evidence="4">HY135</strain>
    </source>
</reference>
<dbReference type="InterPro" id="IPR050951">
    <property type="entry name" value="Retrovirus_Pol_polyprotein"/>
</dbReference>
<dbReference type="Gene3D" id="3.30.420.10">
    <property type="entry name" value="Ribonuclease H-like superfamily/Ribonuclease H"/>
    <property type="match status" value="1"/>
</dbReference>